<dbReference type="InterPro" id="IPR011042">
    <property type="entry name" value="6-blade_b-propeller_TolB-like"/>
</dbReference>
<evidence type="ECO:0000313" key="2">
    <source>
        <dbReference type="Proteomes" id="UP001597641"/>
    </source>
</evidence>
<dbReference type="PANTHER" id="PTHR31460">
    <property type="match status" value="1"/>
</dbReference>
<sequence length="360" mass="39260">MKQLSVTTAAFLKKRFSFVLFFLICLGTVSCSPEELWDDFKDVMDDVDAAKRVPEKIMFTNPGLYPEGVSHDALNRRFLVSSITTGNIGTVSYDGNYMPFITDDRLVSAVGLEVDEARNRVLVAGADPGGTPNSSPATTAQTAVLGIYDLETGAPMHFVDLGALRPGMGHFANDFSVDKQGNAYITDSFSPIIYKVDMWGNASVFFENEDFATSPGAFGFNGIAFHPSGYLLVAYSVDNAIYKIPLKNTSAISKVQLNDPLERPDGLLLSQNGKQLIVVNNAGGAPSGRVLSFKSNDMWNSGTLNNSFIAGEVFPTAPTGYGDEVFVLYAYLNQLFNGQELQEVYTIRKMPFSDNETFGR</sequence>
<reference evidence="2" key="1">
    <citation type="journal article" date="2019" name="Int. J. Syst. Evol. Microbiol.">
        <title>The Global Catalogue of Microorganisms (GCM) 10K type strain sequencing project: providing services to taxonomists for standard genome sequencing and annotation.</title>
        <authorList>
            <consortium name="The Broad Institute Genomics Platform"/>
            <consortium name="The Broad Institute Genome Sequencing Center for Infectious Disease"/>
            <person name="Wu L."/>
            <person name="Ma J."/>
        </authorList>
    </citation>
    <scope>NUCLEOTIDE SEQUENCE [LARGE SCALE GENOMIC DNA]</scope>
    <source>
        <strain evidence="2">KCTC 23984</strain>
    </source>
</reference>
<accession>A0ABW6BXN2</accession>
<comment type="caution">
    <text evidence="1">The sequence shown here is derived from an EMBL/GenBank/DDBJ whole genome shotgun (WGS) entry which is preliminary data.</text>
</comment>
<proteinExistence type="predicted"/>
<protein>
    <recommendedName>
        <fullName evidence="3">SMP-30/gluconolaconase/LRE-like protein</fullName>
    </recommendedName>
</protein>
<dbReference type="Proteomes" id="UP001597641">
    <property type="component" value="Unassembled WGS sequence"/>
</dbReference>
<dbReference type="PROSITE" id="PS51257">
    <property type="entry name" value="PROKAR_LIPOPROTEIN"/>
    <property type="match status" value="1"/>
</dbReference>
<dbReference type="EMBL" id="JBHUOX010000012">
    <property type="protein sequence ID" value="MFD3001926.1"/>
    <property type="molecule type" value="Genomic_DNA"/>
</dbReference>
<name>A0ABW6BXN2_9BACT</name>
<dbReference type="RefSeq" id="WP_377486720.1">
    <property type="nucleotide sequence ID" value="NZ_JBHUOX010000012.1"/>
</dbReference>
<organism evidence="1 2">
    <name type="scientific">Pontibacter toksunensis</name>
    <dbReference type="NCBI Taxonomy" id="1332631"/>
    <lineage>
        <taxon>Bacteria</taxon>
        <taxon>Pseudomonadati</taxon>
        <taxon>Bacteroidota</taxon>
        <taxon>Cytophagia</taxon>
        <taxon>Cytophagales</taxon>
        <taxon>Hymenobacteraceae</taxon>
        <taxon>Pontibacter</taxon>
    </lineage>
</organism>
<dbReference type="InterPro" id="IPR053224">
    <property type="entry name" value="Sensory_adhesion_molecule"/>
</dbReference>
<dbReference type="SUPFAM" id="SSF101898">
    <property type="entry name" value="NHL repeat"/>
    <property type="match status" value="1"/>
</dbReference>
<evidence type="ECO:0008006" key="3">
    <source>
        <dbReference type="Google" id="ProtNLM"/>
    </source>
</evidence>
<gene>
    <name evidence="1" type="ORF">ACFS7Z_16250</name>
</gene>
<evidence type="ECO:0000313" key="1">
    <source>
        <dbReference type="EMBL" id="MFD3001926.1"/>
    </source>
</evidence>
<dbReference type="PANTHER" id="PTHR31460:SF3">
    <property type="entry name" value="MESOCENTIN"/>
    <property type="match status" value="1"/>
</dbReference>
<keyword evidence="2" id="KW-1185">Reference proteome</keyword>
<dbReference type="Gene3D" id="2.120.10.30">
    <property type="entry name" value="TolB, C-terminal domain"/>
    <property type="match status" value="1"/>
</dbReference>